<feature type="repeat" description="TPR" evidence="1">
    <location>
        <begin position="4"/>
        <end position="37"/>
    </location>
</feature>
<accession>A0AAV3XGF7</accession>
<dbReference type="InterPro" id="IPR019734">
    <property type="entry name" value="TPR_rpt"/>
</dbReference>
<dbReference type="Gene3D" id="1.25.40.10">
    <property type="entry name" value="Tetratricopeptide repeat domain"/>
    <property type="match status" value="1"/>
</dbReference>
<evidence type="ECO:0000256" key="2">
    <source>
        <dbReference type="SAM" id="Coils"/>
    </source>
</evidence>
<dbReference type="InterPro" id="IPR011990">
    <property type="entry name" value="TPR-like_helical_dom_sf"/>
</dbReference>
<dbReference type="PANTHER" id="PTHR10098">
    <property type="entry name" value="RAPSYN-RELATED"/>
    <property type="match status" value="1"/>
</dbReference>
<dbReference type="PANTHER" id="PTHR10098:SF112">
    <property type="entry name" value="SLR0380 PROTEIN"/>
    <property type="match status" value="1"/>
</dbReference>
<feature type="domain" description="CHAT" evidence="3">
    <location>
        <begin position="292"/>
        <end position="579"/>
    </location>
</feature>
<dbReference type="InterPro" id="IPR024983">
    <property type="entry name" value="CHAT_dom"/>
</dbReference>
<keyword evidence="1" id="KW-0802">TPR repeat</keyword>
<keyword evidence="5" id="KW-1185">Reference proteome</keyword>
<dbReference type="EMBL" id="BLAY01000095">
    <property type="protein sequence ID" value="GET40596.1"/>
    <property type="molecule type" value="Genomic_DNA"/>
</dbReference>
<evidence type="ECO:0000259" key="3">
    <source>
        <dbReference type="Pfam" id="PF12770"/>
    </source>
</evidence>
<dbReference type="Proteomes" id="UP001050975">
    <property type="component" value="Unassembled WGS sequence"/>
</dbReference>
<feature type="coiled-coil region" evidence="2">
    <location>
        <begin position="171"/>
        <end position="198"/>
    </location>
</feature>
<gene>
    <name evidence="4" type="ORF">MiSe_54060</name>
</gene>
<dbReference type="PROSITE" id="PS50293">
    <property type="entry name" value="TPR_REGION"/>
    <property type="match status" value="1"/>
</dbReference>
<proteinExistence type="predicted"/>
<evidence type="ECO:0000256" key="1">
    <source>
        <dbReference type="PROSITE-ProRule" id="PRU00339"/>
    </source>
</evidence>
<sequence>MGEGDTLNNIGQVYLNLAQYPKALEFYQQALAIHREIGNKAGEGRTLSNIGDLLAKQNQPELAIAFYKQSVNVTETIRQDLRVLSRVQQESYTQTVAGSYRALADLLIAQGRILEAQEVLELLKNQELRDYTRNARAGGQTSGIALNATEEQIIKQYGSLIAFGRQVDECKQTQCSQLSQLNEQLQAVTEQYNQTVQALKKPISDRLAQDRAFLNPETLAGRKAKEIVESQPNTILIYPFVLEDKIWLLWASKGGIIKSIQVPVNRRQLGQAVVEFRQVVQDSNSGINEVQTAGKKLYDWLIKPLEPELKANKIQNLVFSLDQVTRYIPIGALFDGKQYLIENYSVSTVLSADLTDLRDRLPSGTQNTPVLALGLSNAVAGFNSLPNVPAELDAIVRNQPTDTQGIYPGTKFLNGAFDFATLRDNLIGKKILHIATHGDFVRGRPEESFLLLGTGEKLTIPQIETLQDLSDVHLVVLSACETALGGPDADGLEIAGISYYFLNRGAKAVMASLWQVSDRSTSLLMQNFYSNLANGNITKTAALRQAQLSLLKGNPSATASNQPQFAHPYYWAAFILIGNGL</sequence>
<dbReference type="Pfam" id="PF12770">
    <property type="entry name" value="CHAT"/>
    <property type="match status" value="1"/>
</dbReference>
<dbReference type="SUPFAM" id="SSF48452">
    <property type="entry name" value="TPR-like"/>
    <property type="match status" value="1"/>
</dbReference>
<comment type="caution">
    <text evidence="4">The sequence shown here is derived from an EMBL/GenBank/DDBJ whole genome shotgun (WGS) entry which is preliminary data.</text>
</comment>
<organism evidence="4 5">
    <name type="scientific">Microseira wollei NIES-4236</name>
    <dbReference type="NCBI Taxonomy" id="2530354"/>
    <lineage>
        <taxon>Bacteria</taxon>
        <taxon>Bacillati</taxon>
        <taxon>Cyanobacteriota</taxon>
        <taxon>Cyanophyceae</taxon>
        <taxon>Oscillatoriophycideae</taxon>
        <taxon>Aerosakkonematales</taxon>
        <taxon>Aerosakkonemataceae</taxon>
        <taxon>Microseira</taxon>
    </lineage>
</organism>
<dbReference type="SMART" id="SM00028">
    <property type="entry name" value="TPR"/>
    <property type="match status" value="2"/>
</dbReference>
<dbReference type="AlphaFoldDB" id="A0AAV3XGF7"/>
<evidence type="ECO:0000313" key="5">
    <source>
        <dbReference type="Proteomes" id="UP001050975"/>
    </source>
</evidence>
<dbReference type="PROSITE" id="PS50005">
    <property type="entry name" value="TPR"/>
    <property type="match status" value="1"/>
</dbReference>
<name>A0AAV3XGF7_9CYAN</name>
<dbReference type="Pfam" id="PF13424">
    <property type="entry name" value="TPR_12"/>
    <property type="match status" value="1"/>
</dbReference>
<evidence type="ECO:0000313" key="4">
    <source>
        <dbReference type="EMBL" id="GET40596.1"/>
    </source>
</evidence>
<reference evidence="4" key="1">
    <citation type="submission" date="2019-10" db="EMBL/GenBank/DDBJ databases">
        <title>Draft genome sequece of Microseira wollei NIES-4236.</title>
        <authorList>
            <person name="Yamaguchi H."/>
            <person name="Suzuki S."/>
            <person name="Kawachi M."/>
        </authorList>
    </citation>
    <scope>NUCLEOTIDE SEQUENCE</scope>
    <source>
        <strain evidence="4">NIES-4236</strain>
    </source>
</reference>
<keyword evidence="2" id="KW-0175">Coiled coil</keyword>
<protein>
    <recommendedName>
        <fullName evidence="3">CHAT domain-containing protein</fullName>
    </recommendedName>
</protein>